<evidence type="ECO:0000313" key="3">
    <source>
        <dbReference type="Proteomes" id="UP001346149"/>
    </source>
</evidence>
<dbReference type="InterPro" id="IPR028207">
    <property type="entry name" value="DNA_pol_B_palm_palm"/>
</dbReference>
<dbReference type="EMBL" id="JAXQNO010000010">
    <property type="protein sequence ID" value="KAK4789657.1"/>
    <property type="molecule type" value="Genomic_DNA"/>
</dbReference>
<protein>
    <recommendedName>
        <fullName evidence="1">DNA polymerase beta palm domain-containing protein</fullName>
    </recommendedName>
</protein>
<dbReference type="AlphaFoldDB" id="A0AAN7LPN9"/>
<dbReference type="PANTHER" id="PTHR35987:SF2">
    <property type="entry name" value="PROTEIN PLASTID REDOX INSENSITIVE 2, CHLOROPLASTIC"/>
    <property type="match status" value="1"/>
</dbReference>
<keyword evidence="3" id="KW-1185">Reference proteome</keyword>
<dbReference type="Gene3D" id="3.30.460.10">
    <property type="entry name" value="Beta Polymerase, domain 2"/>
    <property type="match status" value="1"/>
</dbReference>
<feature type="domain" description="DNA polymerase beta palm" evidence="1">
    <location>
        <begin position="79"/>
        <end position="155"/>
    </location>
</feature>
<dbReference type="GO" id="GO:0010468">
    <property type="term" value="P:regulation of gene expression"/>
    <property type="evidence" value="ECO:0007669"/>
    <property type="project" value="InterPro"/>
</dbReference>
<dbReference type="InterPro" id="IPR043519">
    <property type="entry name" value="NT_sf"/>
</dbReference>
<name>A0AAN7LPN9_TRANT</name>
<proteinExistence type="predicted"/>
<gene>
    <name evidence="2" type="ORF">SAY86_016961</name>
</gene>
<dbReference type="Pfam" id="PF14792">
    <property type="entry name" value="DNA_pol_B_palm"/>
    <property type="match status" value="1"/>
</dbReference>
<evidence type="ECO:0000259" key="1">
    <source>
        <dbReference type="Pfam" id="PF14792"/>
    </source>
</evidence>
<accession>A0AAN7LPN9</accession>
<reference evidence="2 3" key="1">
    <citation type="journal article" date="2023" name="Hortic Res">
        <title>Pangenome of water caltrop reveals structural variations and asymmetric subgenome divergence after allopolyploidization.</title>
        <authorList>
            <person name="Zhang X."/>
            <person name="Chen Y."/>
            <person name="Wang L."/>
            <person name="Yuan Y."/>
            <person name="Fang M."/>
            <person name="Shi L."/>
            <person name="Lu R."/>
            <person name="Comes H.P."/>
            <person name="Ma Y."/>
            <person name="Chen Y."/>
            <person name="Huang G."/>
            <person name="Zhou Y."/>
            <person name="Zheng Z."/>
            <person name="Qiu Y."/>
        </authorList>
    </citation>
    <scope>NUCLEOTIDE SEQUENCE [LARGE SCALE GENOMIC DNA]</scope>
    <source>
        <strain evidence="2">F231</strain>
    </source>
</reference>
<dbReference type="PANTHER" id="PTHR35987">
    <property type="entry name" value="PROTEIN PLASTID REDOX INSENSITIVE 2, CHLOROPLASTIC-RELATED"/>
    <property type="match status" value="1"/>
</dbReference>
<dbReference type="SUPFAM" id="SSF81301">
    <property type="entry name" value="Nucleotidyltransferase"/>
    <property type="match status" value="1"/>
</dbReference>
<dbReference type="Proteomes" id="UP001346149">
    <property type="component" value="Unassembled WGS sequence"/>
</dbReference>
<dbReference type="InterPro" id="IPR039349">
    <property type="entry name" value="PRIN2"/>
</dbReference>
<sequence>MGATIEETLSKGATQILAIISEALFQQFSRERLSRFKGGAILDGWLKIYGPCDELLQKIQEVVPNGKLSKLEHFERDKKVEEMEKYLQKAGEEILYGVLIICGGYFRRGKASYGDMDVVITHPDGKSHGRFLKKYVKYLKEALTARSALTQGLIHILVFTHPGRELCHHIDFKVYLRDIYAFGPVAWTGNDVLNRSSNAKALSSQQNSFLRSLLAISRRPFGCSPALAITASESHVCRAAEYRFPDPIPEFADAETEKFRTHLEKKLSKKDIFGDSTQDVVGICTEIFNTFLHSEYGGPGTLLVSPFIDMADTINERGLPGGPQAARAAVKWAQAHVDKDWKDWNGDESS</sequence>
<comment type="caution">
    <text evidence="2">The sequence shown here is derived from an EMBL/GenBank/DDBJ whole genome shotgun (WGS) entry which is preliminary data.</text>
</comment>
<organism evidence="2 3">
    <name type="scientific">Trapa natans</name>
    <name type="common">Water chestnut</name>
    <dbReference type="NCBI Taxonomy" id="22666"/>
    <lineage>
        <taxon>Eukaryota</taxon>
        <taxon>Viridiplantae</taxon>
        <taxon>Streptophyta</taxon>
        <taxon>Embryophyta</taxon>
        <taxon>Tracheophyta</taxon>
        <taxon>Spermatophyta</taxon>
        <taxon>Magnoliopsida</taxon>
        <taxon>eudicotyledons</taxon>
        <taxon>Gunneridae</taxon>
        <taxon>Pentapetalae</taxon>
        <taxon>rosids</taxon>
        <taxon>malvids</taxon>
        <taxon>Myrtales</taxon>
        <taxon>Lythraceae</taxon>
        <taxon>Trapa</taxon>
    </lineage>
</organism>
<evidence type="ECO:0000313" key="2">
    <source>
        <dbReference type="EMBL" id="KAK4789657.1"/>
    </source>
</evidence>